<keyword evidence="6" id="KW-1003">Cell membrane</keyword>
<reference evidence="9 10" key="1">
    <citation type="submission" date="2020-02" db="EMBL/GenBank/DDBJ databases">
        <authorList>
            <person name="Li X.-J."/>
            <person name="Han X.-M."/>
        </authorList>
    </citation>
    <scope>NUCLEOTIDE SEQUENCE [LARGE SCALE GENOMIC DNA]</scope>
    <source>
        <strain evidence="9 10">CCTCC AB 2017055</strain>
    </source>
</reference>
<feature type="transmembrane region" description="Helical" evidence="6">
    <location>
        <begin position="158"/>
        <end position="182"/>
    </location>
</feature>
<dbReference type="GO" id="GO:0046677">
    <property type="term" value="P:response to antibiotic"/>
    <property type="evidence" value="ECO:0007669"/>
    <property type="project" value="UniProtKB-KW"/>
</dbReference>
<feature type="compositionally biased region" description="Polar residues" evidence="7">
    <location>
        <begin position="1"/>
        <end position="15"/>
    </location>
</feature>
<evidence type="ECO:0000256" key="6">
    <source>
        <dbReference type="RuleBase" id="RU361157"/>
    </source>
</evidence>
<dbReference type="PROSITE" id="PS51012">
    <property type="entry name" value="ABC_TM2"/>
    <property type="match status" value="1"/>
</dbReference>
<comment type="similarity">
    <text evidence="6">Belongs to the ABC-2 integral membrane protein family.</text>
</comment>
<dbReference type="Proteomes" id="UP000475214">
    <property type="component" value="Unassembled WGS sequence"/>
</dbReference>
<name>A0A6L9S0W8_9ACTN</name>
<feature type="transmembrane region" description="Helical" evidence="6">
    <location>
        <begin position="243"/>
        <end position="267"/>
    </location>
</feature>
<dbReference type="InterPro" id="IPR047817">
    <property type="entry name" value="ABC2_TM_bact-type"/>
</dbReference>
<dbReference type="InterPro" id="IPR000412">
    <property type="entry name" value="ABC_2_transport"/>
</dbReference>
<evidence type="ECO:0000256" key="4">
    <source>
        <dbReference type="ARBA" id="ARBA00023136"/>
    </source>
</evidence>
<evidence type="ECO:0000256" key="5">
    <source>
        <dbReference type="ARBA" id="ARBA00023251"/>
    </source>
</evidence>
<sequence length="274" mass="29190">MSTTVAARETNTALTGTAGPNRRRPSLLHDTGTVFVRELLPVLRNPFSVVFTMVQPLVFLGLFGPLLSDFPGTGEGSALQWFVPGIVVMSCLFSGAFTGSNLLFELQTGSHERMLVTPLRRSALLIGRALKEIVPMVMQTVIIVAVCMPFGFELHLAGAALAVLILAVMAVGIGALSYSLALASKDQDWLFWTIQQTLLFPFLLLAGILLPLDNGPGWLRTLGDINPLTYVVDACRLLFNGEIAAAGVLQGAGAAAFLAALGLLVGIRSMRHST</sequence>
<feature type="transmembrane region" description="Helical" evidence="6">
    <location>
        <begin position="79"/>
        <end position="104"/>
    </location>
</feature>
<feature type="region of interest" description="Disordered" evidence="7">
    <location>
        <begin position="1"/>
        <end position="23"/>
    </location>
</feature>
<evidence type="ECO:0000313" key="10">
    <source>
        <dbReference type="Proteomes" id="UP000475214"/>
    </source>
</evidence>
<feature type="transmembrane region" description="Helical" evidence="6">
    <location>
        <begin position="189"/>
        <end position="212"/>
    </location>
</feature>
<dbReference type="EMBL" id="JAAGOA010000001">
    <property type="protein sequence ID" value="NED98656.1"/>
    <property type="molecule type" value="Genomic_DNA"/>
</dbReference>
<dbReference type="GO" id="GO:0043190">
    <property type="term" value="C:ATP-binding cassette (ABC) transporter complex"/>
    <property type="evidence" value="ECO:0007669"/>
    <property type="project" value="InterPro"/>
</dbReference>
<keyword evidence="6" id="KW-0813">Transport</keyword>
<evidence type="ECO:0000256" key="3">
    <source>
        <dbReference type="ARBA" id="ARBA00022989"/>
    </source>
</evidence>
<keyword evidence="2 6" id="KW-0812">Transmembrane</keyword>
<gene>
    <name evidence="9" type="ORF">G1H10_00555</name>
</gene>
<dbReference type="PIRSF" id="PIRSF006648">
    <property type="entry name" value="DrrB"/>
    <property type="match status" value="1"/>
</dbReference>
<evidence type="ECO:0000256" key="7">
    <source>
        <dbReference type="SAM" id="MobiDB-lite"/>
    </source>
</evidence>
<feature type="transmembrane region" description="Helical" evidence="6">
    <location>
        <begin position="133"/>
        <end position="152"/>
    </location>
</feature>
<dbReference type="GO" id="GO:0140359">
    <property type="term" value="F:ABC-type transporter activity"/>
    <property type="evidence" value="ECO:0007669"/>
    <property type="project" value="InterPro"/>
</dbReference>
<dbReference type="AlphaFoldDB" id="A0A6L9S0W8"/>
<dbReference type="Pfam" id="PF01061">
    <property type="entry name" value="ABC2_membrane"/>
    <property type="match status" value="1"/>
</dbReference>
<keyword evidence="5" id="KW-0046">Antibiotic resistance</keyword>
<dbReference type="RefSeq" id="WP_163731155.1">
    <property type="nucleotide sequence ID" value="NZ_JAAGOA010000001.1"/>
</dbReference>
<feature type="domain" description="ABC transmembrane type-2" evidence="8">
    <location>
        <begin position="47"/>
        <end position="273"/>
    </location>
</feature>
<protein>
    <recommendedName>
        <fullName evidence="6">Transport permease protein</fullName>
    </recommendedName>
</protein>
<proteinExistence type="inferred from homology"/>
<comment type="subcellular location">
    <subcellularLocation>
        <location evidence="6">Cell membrane</location>
        <topology evidence="6">Multi-pass membrane protein</topology>
    </subcellularLocation>
    <subcellularLocation>
        <location evidence="1">Membrane</location>
        <topology evidence="1">Multi-pass membrane protein</topology>
    </subcellularLocation>
</comment>
<organism evidence="9 10">
    <name type="scientific">Phytoactinopolyspora halotolerans</name>
    <dbReference type="NCBI Taxonomy" id="1981512"/>
    <lineage>
        <taxon>Bacteria</taxon>
        <taxon>Bacillati</taxon>
        <taxon>Actinomycetota</taxon>
        <taxon>Actinomycetes</taxon>
        <taxon>Jiangellales</taxon>
        <taxon>Jiangellaceae</taxon>
        <taxon>Phytoactinopolyspora</taxon>
    </lineage>
</organism>
<comment type="caution">
    <text evidence="9">The sequence shown here is derived from an EMBL/GenBank/DDBJ whole genome shotgun (WGS) entry which is preliminary data.</text>
</comment>
<evidence type="ECO:0000256" key="1">
    <source>
        <dbReference type="ARBA" id="ARBA00004141"/>
    </source>
</evidence>
<dbReference type="PANTHER" id="PTHR43229">
    <property type="entry name" value="NODULATION PROTEIN J"/>
    <property type="match status" value="1"/>
</dbReference>
<keyword evidence="4 6" id="KW-0472">Membrane</keyword>
<evidence type="ECO:0000313" key="9">
    <source>
        <dbReference type="EMBL" id="NED98656.1"/>
    </source>
</evidence>
<dbReference type="PANTHER" id="PTHR43229:SF3">
    <property type="entry name" value="ABC-TYPE MULTIDRUG TRANSPORT SYSTEM, PERMEASE COMPONENT"/>
    <property type="match status" value="1"/>
</dbReference>
<evidence type="ECO:0000256" key="2">
    <source>
        <dbReference type="ARBA" id="ARBA00022692"/>
    </source>
</evidence>
<keyword evidence="10" id="KW-1185">Reference proteome</keyword>
<dbReference type="InterPro" id="IPR013525">
    <property type="entry name" value="ABC2_TM"/>
</dbReference>
<keyword evidence="3 6" id="KW-1133">Transmembrane helix</keyword>
<accession>A0A6L9S0W8</accession>
<feature type="transmembrane region" description="Helical" evidence="6">
    <location>
        <begin position="47"/>
        <end position="67"/>
    </location>
</feature>
<dbReference type="InterPro" id="IPR051784">
    <property type="entry name" value="Nod_factor_ABC_transporter"/>
</dbReference>
<evidence type="ECO:0000259" key="8">
    <source>
        <dbReference type="PROSITE" id="PS51012"/>
    </source>
</evidence>